<dbReference type="InterPro" id="IPR013785">
    <property type="entry name" value="Aldolase_TIM"/>
</dbReference>
<accession>A0A413JUB7</accession>
<dbReference type="SFLD" id="SFLDS00029">
    <property type="entry name" value="Radical_SAM"/>
    <property type="match status" value="1"/>
</dbReference>
<dbReference type="InterPro" id="IPR007197">
    <property type="entry name" value="rSAM"/>
</dbReference>
<dbReference type="SUPFAM" id="SSF102114">
    <property type="entry name" value="Radical SAM enzymes"/>
    <property type="match status" value="1"/>
</dbReference>
<dbReference type="EMBL" id="QSDG01000022">
    <property type="protein sequence ID" value="RGY65585.1"/>
    <property type="molecule type" value="Genomic_DNA"/>
</dbReference>
<evidence type="ECO:0000313" key="7">
    <source>
        <dbReference type="EMBL" id="RGY65585.1"/>
    </source>
</evidence>
<dbReference type="Proteomes" id="UP000284614">
    <property type="component" value="Unassembled WGS sequence"/>
</dbReference>
<dbReference type="CDD" id="cd01335">
    <property type="entry name" value="Radical_SAM"/>
    <property type="match status" value="1"/>
</dbReference>
<evidence type="ECO:0000256" key="1">
    <source>
        <dbReference type="ARBA" id="ARBA00001966"/>
    </source>
</evidence>
<evidence type="ECO:0000256" key="4">
    <source>
        <dbReference type="ARBA" id="ARBA00023004"/>
    </source>
</evidence>
<sequence length="366" mass="42977">MRRFIECLLPITACNLHCSYCYVIQGNRRTNEKAIFQYSPEHIGKALSPERLGGISLISITGSGETFIPKELPIITYEILKQGHFVNITTNGTLSSKIQQLLTITEGYHNHLHISFSFHYVELKKKRLLKTFFDNIKMVRNAGCSYLLQINLSDEYLEYWEEIKEISLKNCGAYPQVALTRKEKNNTFEIHSHLPTKEYIKIGKEMHSPLFDFTYKNFMVKRNEYCYAGYWSGKLNLSTGILTGCYGNGIQQNIFKDLNKEIQWCPIGKHCNFQYCFNSSHFISQGIIPELEPLPSYGELRNRENAHWYTAEMKSFLYQKFQDTNPLLNNKQKKYYNFKYIIYQYARISSWKQLIKKNLKRVFSHS</sequence>
<dbReference type="PANTHER" id="PTHR11228">
    <property type="entry name" value="RADICAL SAM DOMAIN PROTEIN"/>
    <property type="match status" value="1"/>
</dbReference>
<keyword evidence="2" id="KW-0949">S-adenosyl-L-methionine</keyword>
<evidence type="ECO:0000256" key="5">
    <source>
        <dbReference type="ARBA" id="ARBA00023014"/>
    </source>
</evidence>
<dbReference type="AlphaFoldDB" id="A0A413JUB7"/>
<protein>
    <submittedName>
        <fullName evidence="7">Radical SAM protein</fullName>
    </submittedName>
</protein>
<keyword evidence="4" id="KW-0408">Iron</keyword>
<dbReference type="InterPro" id="IPR058240">
    <property type="entry name" value="rSAM_sf"/>
</dbReference>
<dbReference type="RefSeq" id="WP_005820720.1">
    <property type="nucleotide sequence ID" value="NZ_JAGJHU010000006.1"/>
</dbReference>
<dbReference type="PANTHER" id="PTHR11228:SF7">
    <property type="entry name" value="PQQA PEPTIDE CYCLASE"/>
    <property type="match status" value="1"/>
</dbReference>
<dbReference type="GO" id="GO:0046872">
    <property type="term" value="F:metal ion binding"/>
    <property type="evidence" value="ECO:0007669"/>
    <property type="project" value="UniProtKB-KW"/>
</dbReference>
<comment type="cofactor">
    <cofactor evidence="1">
        <name>[4Fe-4S] cluster</name>
        <dbReference type="ChEBI" id="CHEBI:49883"/>
    </cofactor>
</comment>
<keyword evidence="5" id="KW-0411">Iron-sulfur</keyword>
<dbReference type="Pfam" id="PF04055">
    <property type="entry name" value="Radical_SAM"/>
    <property type="match status" value="1"/>
</dbReference>
<dbReference type="Gene3D" id="3.20.20.70">
    <property type="entry name" value="Aldolase class I"/>
    <property type="match status" value="1"/>
</dbReference>
<dbReference type="InterPro" id="IPR050377">
    <property type="entry name" value="Radical_SAM_PqqE_MftC-like"/>
</dbReference>
<gene>
    <name evidence="7" type="ORF">DXA27_19345</name>
</gene>
<proteinExistence type="predicted"/>
<evidence type="ECO:0000256" key="2">
    <source>
        <dbReference type="ARBA" id="ARBA00022691"/>
    </source>
</evidence>
<organism evidence="7 8">
    <name type="scientific">Bacteroides fragilis</name>
    <dbReference type="NCBI Taxonomy" id="817"/>
    <lineage>
        <taxon>Bacteria</taxon>
        <taxon>Pseudomonadati</taxon>
        <taxon>Bacteroidota</taxon>
        <taxon>Bacteroidia</taxon>
        <taxon>Bacteroidales</taxon>
        <taxon>Bacteroidaceae</taxon>
        <taxon>Bacteroides</taxon>
    </lineage>
</organism>
<name>A0A413JUB7_BACFG</name>
<keyword evidence="3" id="KW-0479">Metal-binding</keyword>
<evidence type="ECO:0000259" key="6">
    <source>
        <dbReference type="Pfam" id="PF04055"/>
    </source>
</evidence>
<evidence type="ECO:0000313" key="8">
    <source>
        <dbReference type="Proteomes" id="UP000284614"/>
    </source>
</evidence>
<dbReference type="GO" id="GO:0051536">
    <property type="term" value="F:iron-sulfur cluster binding"/>
    <property type="evidence" value="ECO:0007669"/>
    <property type="project" value="UniProtKB-KW"/>
</dbReference>
<feature type="domain" description="Radical SAM core" evidence="6">
    <location>
        <begin position="10"/>
        <end position="148"/>
    </location>
</feature>
<evidence type="ECO:0000256" key="3">
    <source>
        <dbReference type="ARBA" id="ARBA00022723"/>
    </source>
</evidence>
<reference evidence="7 8" key="1">
    <citation type="submission" date="2018-08" db="EMBL/GenBank/DDBJ databases">
        <title>A genome reference for cultivated species of the human gut microbiota.</title>
        <authorList>
            <person name="Zou Y."/>
            <person name="Xue W."/>
            <person name="Luo G."/>
        </authorList>
    </citation>
    <scope>NUCLEOTIDE SEQUENCE [LARGE SCALE GENOMIC DNA]</scope>
    <source>
        <strain evidence="7 8">OF01-1</strain>
    </source>
</reference>
<comment type="caution">
    <text evidence="7">The sequence shown here is derived from an EMBL/GenBank/DDBJ whole genome shotgun (WGS) entry which is preliminary data.</text>
</comment>
<dbReference type="GO" id="GO:0003824">
    <property type="term" value="F:catalytic activity"/>
    <property type="evidence" value="ECO:0007669"/>
    <property type="project" value="InterPro"/>
</dbReference>